<feature type="transmembrane region" description="Helical" evidence="1">
    <location>
        <begin position="62"/>
        <end position="85"/>
    </location>
</feature>
<dbReference type="AlphaFoldDB" id="A0A328YTK0"/>
<evidence type="ECO:0000256" key="1">
    <source>
        <dbReference type="SAM" id="Phobius"/>
    </source>
</evidence>
<accession>A0A328YTK0</accession>
<proteinExistence type="predicted"/>
<protein>
    <recommendedName>
        <fullName evidence="4">DUF4190 domain-containing protein</fullName>
    </recommendedName>
</protein>
<keyword evidence="1" id="KW-0472">Membrane</keyword>
<keyword evidence="3" id="KW-1185">Reference proteome</keyword>
<dbReference type="OrthoDB" id="1099888at2"/>
<feature type="transmembrane region" description="Helical" evidence="1">
    <location>
        <begin position="12"/>
        <end position="41"/>
    </location>
</feature>
<evidence type="ECO:0000313" key="2">
    <source>
        <dbReference type="EMBL" id="RAR75512.1"/>
    </source>
</evidence>
<sequence length="109" mass="12138">MEQNKLPNATAVLVLGIFSILTCCCYGIGLVFGVIALFLAASDLKLYRNAPERFHNYNNLNVGRILSIIGIVLSALMILMIIWMINVVGMDALGNEDLMRERMQDYLGK</sequence>
<dbReference type="Proteomes" id="UP000248840">
    <property type="component" value="Unassembled WGS sequence"/>
</dbReference>
<dbReference type="RefSeq" id="WP_112111884.1">
    <property type="nucleotide sequence ID" value="NZ_QLSZ01000001.1"/>
</dbReference>
<gene>
    <name evidence="2" type="ORF">CLV55_101212</name>
</gene>
<keyword evidence="1" id="KW-1133">Transmembrane helix</keyword>
<dbReference type="Pfam" id="PF07666">
    <property type="entry name" value="MpPF26"/>
    <property type="match status" value="1"/>
</dbReference>
<organism evidence="2 3">
    <name type="scientific">Flavobacterium aciduliphilum</name>
    <dbReference type="NCBI Taxonomy" id="1101402"/>
    <lineage>
        <taxon>Bacteria</taxon>
        <taxon>Pseudomonadati</taxon>
        <taxon>Bacteroidota</taxon>
        <taxon>Flavobacteriia</taxon>
        <taxon>Flavobacteriales</taxon>
        <taxon>Flavobacteriaceae</taxon>
        <taxon>Flavobacterium</taxon>
    </lineage>
</organism>
<dbReference type="EMBL" id="QLSZ01000001">
    <property type="protein sequence ID" value="RAR75512.1"/>
    <property type="molecule type" value="Genomic_DNA"/>
</dbReference>
<dbReference type="NCBIfam" id="NF040945">
    <property type="entry name" value="CCC_membrane"/>
    <property type="match status" value="1"/>
</dbReference>
<evidence type="ECO:0008006" key="4">
    <source>
        <dbReference type="Google" id="ProtNLM"/>
    </source>
</evidence>
<dbReference type="InterPro" id="IPR011655">
    <property type="entry name" value="MpPF26"/>
</dbReference>
<comment type="caution">
    <text evidence="2">The sequence shown here is derived from an EMBL/GenBank/DDBJ whole genome shotgun (WGS) entry which is preliminary data.</text>
</comment>
<evidence type="ECO:0000313" key="3">
    <source>
        <dbReference type="Proteomes" id="UP000248840"/>
    </source>
</evidence>
<keyword evidence="1" id="KW-0812">Transmembrane</keyword>
<name>A0A328YTK0_9FLAO</name>
<reference evidence="2 3" key="1">
    <citation type="submission" date="2018-06" db="EMBL/GenBank/DDBJ databases">
        <title>Genomic Encyclopedia of Archaeal and Bacterial Type Strains, Phase II (KMG-II): from individual species to whole genera.</title>
        <authorList>
            <person name="Goeker M."/>
        </authorList>
    </citation>
    <scope>NUCLEOTIDE SEQUENCE [LARGE SCALE GENOMIC DNA]</scope>
    <source>
        <strain evidence="2 3">DSM 25663</strain>
    </source>
</reference>